<organism evidence="2 3">
    <name type="scientific">Halobacillus naozhouensis</name>
    <dbReference type="NCBI Taxonomy" id="554880"/>
    <lineage>
        <taxon>Bacteria</taxon>
        <taxon>Bacillati</taxon>
        <taxon>Bacillota</taxon>
        <taxon>Bacilli</taxon>
        <taxon>Bacillales</taxon>
        <taxon>Bacillaceae</taxon>
        <taxon>Halobacillus</taxon>
    </lineage>
</organism>
<proteinExistence type="predicted"/>
<evidence type="ECO:0000313" key="3">
    <source>
        <dbReference type="Proteomes" id="UP001221597"/>
    </source>
</evidence>
<evidence type="ECO:0000256" key="1">
    <source>
        <dbReference type="SAM" id="MobiDB-lite"/>
    </source>
</evidence>
<accession>A0ABY8J0L5</accession>
<dbReference type="EMBL" id="CP121671">
    <property type="protein sequence ID" value="WFT76037.1"/>
    <property type="molecule type" value="Genomic_DNA"/>
</dbReference>
<gene>
    <name evidence="2" type="ORF">P9989_06650</name>
</gene>
<evidence type="ECO:0000313" key="2">
    <source>
        <dbReference type="EMBL" id="WFT76037.1"/>
    </source>
</evidence>
<protein>
    <recommendedName>
        <fullName evidence="4">Transporter</fullName>
    </recommendedName>
</protein>
<dbReference type="Proteomes" id="UP001221597">
    <property type="component" value="Chromosome"/>
</dbReference>
<sequence>MYRETFSKGIDGVMYRQLGFPWGLPGGGPGQGGFPGLGPPPGRPPQGGTQGAPQNYPPGPPPGDIESYPDAQGFGGPGIYAVDPGSMFGCLFRFTRVRLNNGRRFWFYPIFIGRTSVAGYRWRPNRHSWEYFGIDTDRISSFSC</sequence>
<feature type="region of interest" description="Disordered" evidence="1">
    <location>
        <begin position="29"/>
        <end position="72"/>
    </location>
</feature>
<dbReference type="RefSeq" id="WP_283077995.1">
    <property type="nucleotide sequence ID" value="NZ_CP121671.1"/>
</dbReference>
<evidence type="ECO:0008006" key="4">
    <source>
        <dbReference type="Google" id="ProtNLM"/>
    </source>
</evidence>
<keyword evidence="3" id="KW-1185">Reference proteome</keyword>
<name>A0ABY8J0L5_9BACI</name>
<reference evidence="2 3" key="1">
    <citation type="submission" date="2023-04" db="EMBL/GenBank/DDBJ databases">
        <title>Genome sequence of Halobacillus naozhouensis KACC 21980.</title>
        <authorList>
            <person name="Kim S."/>
            <person name="Heo J."/>
            <person name="Kwon S.-W."/>
        </authorList>
    </citation>
    <scope>NUCLEOTIDE SEQUENCE [LARGE SCALE GENOMIC DNA]</scope>
    <source>
        <strain evidence="2 3">KCTC 13234</strain>
    </source>
</reference>